<dbReference type="Proteomes" id="UP001055439">
    <property type="component" value="Chromosome 1"/>
</dbReference>
<organism evidence="1 2">
    <name type="scientific">Musa troglodytarum</name>
    <name type="common">fe'i banana</name>
    <dbReference type="NCBI Taxonomy" id="320322"/>
    <lineage>
        <taxon>Eukaryota</taxon>
        <taxon>Viridiplantae</taxon>
        <taxon>Streptophyta</taxon>
        <taxon>Embryophyta</taxon>
        <taxon>Tracheophyta</taxon>
        <taxon>Spermatophyta</taxon>
        <taxon>Magnoliopsida</taxon>
        <taxon>Liliopsida</taxon>
        <taxon>Zingiberales</taxon>
        <taxon>Musaceae</taxon>
        <taxon>Musa</taxon>
    </lineage>
</organism>
<evidence type="ECO:0000313" key="2">
    <source>
        <dbReference type="Proteomes" id="UP001055439"/>
    </source>
</evidence>
<name>A0A9E7EB82_9LILI</name>
<reference evidence="1" key="1">
    <citation type="submission" date="2022-05" db="EMBL/GenBank/DDBJ databases">
        <title>The Musa troglodytarum L. genome provides insights into the mechanism of non-climacteric behaviour and enrichment of carotenoids.</title>
        <authorList>
            <person name="Wang J."/>
        </authorList>
    </citation>
    <scope>NUCLEOTIDE SEQUENCE</scope>
    <source>
        <tissue evidence="1">Leaf</tissue>
    </source>
</reference>
<keyword evidence="2" id="KW-1185">Reference proteome</keyword>
<evidence type="ECO:0000313" key="1">
    <source>
        <dbReference type="EMBL" id="URD73989.1"/>
    </source>
</evidence>
<sequence length="108" mass="12466">MVSKRQHIFIQPYGFEIFENEHNCLRLGLLQHRYTFGPKIRLEKWCQMGYNASSIFWNAQVLHHSDSGVVWVLPINRIFVESEVSITKVTIPSSTSASVPLATIMYIL</sequence>
<dbReference type="EMBL" id="CP097502">
    <property type="protein sequence ID" value="URD73989.1"/>
    <property type="molecule type" value="Genomic_DNA"/>
</dbReference>
<proteinExistence type="predicted"/>
<protein>
    <submittedName>
        <fullName evidence="1">Uncharacterized protein</fullName>
    </submittedName>
</protein>
<gene>
    <name evidence="1" type="ORF">MUK42_37509</name>
</gene>
<dbReference type="AlphaFoldDB" id="A0A9E7EB82"/>
<accession>A0A9E7EB82</accession>